<accession>A0A345YCV7</accession>
<dbReference type="OrthoDB" id="7502135at2"/>
<evidence type="ECO:0000256" key="1">
    <source>
        <dbReference type="SAM" id="Phobius"/>
    </source>
</evidence>
<dbReference type="Proteomes" id="UP000254508">
    <property type="component" value="Chromosome"/>
</dbReference>
<keyword evidence="1" id="KW-0472">Membrane</keyword>
<dbReference type="AlphaFoldDB" id="A0A345YCV7"/>
<keyword evidence="1" id="KW-0812">Transmembrane</keyword>
<feature type="transmembrane region" description="Helical" evidence="1">
    <location>
        <begin position="36"/>
        <end position="55"/>
    </location>
</feature>
<gene>
    <name evidence="2" type="ORF">DVR09_04890</name>
</gene>
<evidence type="ECO:0000313" key="2">
    <source>
        <dbReference type="EMBL" id="AXK41759.1"/>
    </source>
</evidence>
<dbReference type="KEGG" id="err:DVR09_04890"/>
<keyword evidence="3" id="KW-1185">Reference proteome</keyword>
<feature type="transmembrane region" description="Helical" evidence="1">
    <location>
        <begin position="117"/>
        <end position="150"/>
    </location>
</feature>
<evidence type="ECO:0000313" key="3">
    <source>
        <dbReference type="Proteomes" id="UP000254508"/>
    </source>
</evidence>
<organism evidence="2 3">
    <name type="scientific">Erythrobacter aureus</name>
    <dbReference type="NCBI Taxonomy" id="2182384"/>
    <lineage>
        <taxon>Bacteria</taxon>
        <taxon>Pseudomonadati</taxon>
        <taxon>Pseudomonadota</taxon>
        <taxon>Alphaproteobacteria</taxon>
        <taxon>Sphingomonadales</taxon>
        <taxon>Erythrobacteraceae</taxon>
        <taxon>Erythrobacter/Porphyrobacter group</taxon>
        <taxon>Erythrobacter</taxon>
    </lineage>
</organism>
<reference evidence="3" key="1">
    <citation type="submission" date="2018-07" db="EMBL/GenBank/DDBJ databases">
        <title>Genome sequence of Erythrobacter strain YH-07, an antagonistic bacterium isolated from Yellow Sea.</title>
        <authorList>
            <person name="Tang T."/>
            <person name="Liu Q."/>
            <person name="Sun X."/>
        </authorList>
    </citation>
    <scope>NUCLEOTIDE SEQUENCE [LARGE SCALE GENOMIC DNA]</scope>
    <source>
        <strain evidence="3">YH-07</strain>
    </source>
</reference>
<feature type="transmembrane region" description="Helical" evidence="1">
    <location>
        <begin position="67"/>
        <end position="87"/>
    </location>
</feature>
<name>A0A345YCV7_9SPHN</name>
<feature type="transmembrane region" description="Helical" evidence="1">
    <location>
        <begin position="162"/>
        <end position="186"/>
    </location>
</feature>
<evidence type="ECO:0008006" key="4">
    <source>
        <dbReference type="Google" id="ProtNLM"/>
    </source>
</evidence>
<keyword evidence="1" id="KW-1133">Transmembrane helix</keyword>
<dbReference type="RefSeq" id="WP_115415946.1">
    <property type="nucleotide sequence ID" value="NZ_CP031357.1"/>
</dbReference>
<proteinExistence type="predicted"/>
<dbReference type="EMBL" id="CP031357">
    <property type="protein sequence ID" value="AXK41759.1"/>
    <property type="molecule type" value="Genomic_DNA"/>
</dbReference>
<sequence>MTSLLFAMVASFLAATGARDQLLVARLSAALDPSTGLLAIALASSAITAGIAAWFGARLAETMSENAATMFVAIALLLAAFECAWPNREKTPKEPTRSLGAIAIVLFARQLTDASRFLIAAFAVVFASWPLAGFGGALGGGAAVAIGWAMNSALEQRLPLRAIRIGLALALFVLASITGLTARGIIV</sequence>
<protein>
    <recommendedName>
        <fullName evidence="4">GDT1 family protein</fullName>
    </recommendedName>
</protein>